<dbReference type="PANTHER" id="PTHR13271">
    <property type="entry name" value="UNCHARACTERIZED PUTATIVE METHYLTRANSFERASE"/>
    <property type="match status" value="1"/>
</dbReference>
<dbReference type="Pfam" id="PF00856">
    <property type="entry name" value="SET"/>
    <property type="match status" value="1"/>
</dbReference>
<gene>
    <name evidence="2" type="ORF">Micbo1qcDRAFT_233217</name>
</gene>
<dbReference type="OrthoDB" id="441812at2759"/>
<protein>
    <recommendedName>
        <fullName evidence="1">SET domain-containing protein</fullName>
    </recommendedName>
</protein>
<dbReference type="InParanoid" id="A0A136J406"/>
<dbReference type="PANTHER" id="PTHR13271:SF137">
    <property type="entry name" value="SET DOMAIN-CONTAINING PROTEIN"/>
    <property type="match status" value="1"/>
</dbReference>
<dbReference type="InterPro" id="IPR046341">
    <property type="entry name" value="SET_dom_sf"/>
</dbReference>
<dbReference type="SUPFAM" id="SSF82199">
    <property type="entry name" value="SET domain"/>
    <property type="match status" value="1"/>
</dbReference>
<sequence>MPLEDLVRWADAAGIELHGIRPHAFPGKGTGVIATRDIKKGEVVLSAPTEAIHCLDTIPTSVRSRLEEAAQGASTSRLSLHGLLAAALFLDDDQGHVKAKGSTAFDKTAWASCAPTIGSFRDGLPLLWPEAVQELVPDPVAVIVQKQMRKLDSDWAVVQDILTSSQSTLPQAGAGSHDLRDQYTHAWLLINSRTFYNLTASTERYPHDERLALIPLADLFNHAPSPGTISKPGRGPMSVSFSEEGYTITARRPVAAGEEVCISYGEHSNDFLLAEYGFFFASSEPGSEHNGGNPYDSISLGDAIAPLLTAAQKASVVQAFRQMTAASDEDADEADSNGAGTLVGCVISLAEGKGTKIMLSPRVQVALSVLLDKNTDVASAGWAPCRITDNDLVRLLHRLLESMQGFSRKNVETLRVLADENGETSSSASLLMRRWQQIDKTATICLGMLPG</sequence>
<name>A0A136J406_9PEZI</name>
<dbReference type="Proteomes" id="UP000070501">
    <property type="component" value="Unassembled WGS sequence"/>
</dbReference>
<dbReference type="FunCoup" id="A0A136J406">
    <property type="interactions" value="66"/>
</dbReference>
<dbReference type="STRING" id="196109.A0A136J406"/>
<dbReference type="EMBL" id="KQ964249">
    <property type="protein sequence ID" value="KXJ91834.1"/>
    <property type="molecule type" value="Genomic_DNA"/>
</dbReference>
<evidence type="ECO:0000259" key="1">
    <source>
        <dbReference type="PROSITE" id="PS50280"/>
    </source>
</evidence>
<dbReference type="InterPro" id="IPR001214">
    <property type="entry name" value="SET_dom"/>
</dbReference>
<evidence type="ECO:0000313" key="2">
    <source>
        <dbReference type="EMBL" id="KXJ91834.1"/>
    </source>
</evidence>
<keyword evidence="3" id="KW-1185">Reference proteome</keyword>
<evidence type="ECO:0000313" key="3">
    <source>
        <dbReference type="Proteomes" id="UP000070501"/>
    </source>
</evidence>
<organism evidence="2 3">
    <name type="scientific">Microdochium bolleyi</name>
    <dbReference type="NCBI Taxonomy" id="196109"/>
    <lineage>
        <taxon>Eukaryota</taxon>
        <taxon>Fungi</taxon>
        <taxon>Dikarya</taxon>
        <taxon>Ascomycota</taxon>
        <taxon>Pezizomycotina</taxon>
        <taxon>Sordariomycetes</taxon>
        <taxon>Xylariomycetidae</taxon>
        <taxon>Xylariales</taxon>
        <taxon>Microdochiaceae</taxon>
        <taxon>Microdochium</taxon>
    </lineage>
</organism>
<dbReference type="GO" id="GO:0016279">
    <property type="term" value="F:protein-lysine N-methyltransferase activity"/>
    <property type="evidence" value="ECO:0007669"/>
    <property type="project" value="UniProtKB-ARBA"/>
</dbReference>
<dbReference type="Gene3D" id="3.90.1410.10">
    <property type="entry name" value="set domain protein methyltransferase, domain 1"/>
    <property type="match status" value="1"/>
</dbReference>
<dbReference type="PROSITE" id="PS50280">
    <property type="entry name" value="SET"/>
    <property type="match status" value="1"/>
</dbReference>
<feature type="domain" description="SET" evidence="1">
    <location>
        <begin position="13"/>
        <end position="265"/>
    </location>
</feature>
<dbReference type="AlphaFoldDB" id="A0A136J406"/>
<reference evidence="3" key="1">
    <citation type="submission" date="2016-02" db="EMBL/GenBank/DDBJ databases">
        <title>Draft genome sequence of Microdochium bolleyi, a fungal endophyte of beachgrass.</title>
        <authorList>
            <consortium name="DOE Joint Genome Institute"/>
            <person name="David A.S."/>
            <person name="May G."/>
            <person name="Haridas S."/>
            <person name="Lim J."/>
            <person name="Wang M."/>
            <person name="Labutti K."/>
            <person name="Lipzen A."/>
            <person name="Barry K."/>
            <person name="Grigoriev I.V."/>
        </authorList>
    </citation>
    <scope>NUCLEOTIDE SEQUENCE [LARGE SCALE GENOMIC DNA]</scope>
    <source>
        <strain evidence="3">J235TASD1</strain>
    </source>
</reference>
<proteinExistence type="predicted"/>
<accession>A0A136J406</accession>
<dbReference type="InterPro" id="IPR050600">
    <property type="entry name" value="SETD3_SETD6_MTase"/>
</dbReference>